<reference evidence="1 2" key="1">
    <citation type="submission" date="2018-03" db="EMBL/GenBank/DDBJ databases">
        <title>Draft genome sequence of Rohu Carp (Labeo rohita).</title>
        <authorList>
            <person name="Das P."/>
            <person name="Kushwaha B."/>
            <person name="Joshi C.G."/>
            <person name="Kumar D."/>
            <person name="Nagpure N.S."/>
            <person name="Sahoo L."/>
            <person name="Das S.P."/>
            <person name="Bit A."/>
            <person name="Patnaik S."/>
            <person name="Meher P.K."/>
            <person name="Jayasankar P."/>
            <person name="Koringa P.G."/>
            <person name="Patel N.V."/>
            <person name="Hinsu A.T."/>
            <person name="Kumar R."/>
            <person name="Pandey M."/>
            <person name="Agarwal S."/>
            <person name="Srivastava S."/>
            <person name="Singh M."/>
            <person name="Iquebal M.A."/>
            <person name="Jaiswal S."/>
            <person name="Angadi U.B."/>
            <person name="Kumar N."/>
            <person name="Raza M."/>
            <person name="Shah T.M."/>
            <person name="Rai A."/>
            <person name="Jena J.K."/>
        </authorList>
    </citation>
    <scope>NUCLEOTIDE SEQUENCE [LARGE SCALE GENOMIC DNA]</scope>
    <source>
        <strain evidence="1">DASCIFA01</strain>
        <tissue evidence="1">Testis</tissue>
    </source>
</reference>
<comment type="caution">
    <text evidence="1">The sequence shown here is derived from an EMBL/GenBank/DDBJ whole genome shotgun (WGS) entry which is preliminary data.</text>
</comment>
<keyword evidence="2" id="KW-1185">Reference proteome</keyword>
<accession>A0A498MUE1</accession>
<dbReference type="Proteomes" id="UP000290572">
    <property type="component" value="Unassembled WGS sequence"/>
</dbReference>
<dbReference type="AlphaFoldDB" id="A0A498MUE1"/>
<sequence length="77" mass="7982">MKDLRYARGAANGQAALLLAALSTGTPCSQITMASDFAFNLPSPSPHGAKLNIIIRGGLPTRRNISPSHVGARGLLV</sequence>
<name>A0A498MUE1_LABRO</name>
<proteinExistence type="predicted"/>
<dbReference type="EMBL" id="QBIY01012377">
    <property type="protein sequence ID" value="RXN25398.1"/>
    <property type="molecule type" value="Genomic_DNA"/>
</dbReference>
<evidence type="ECO:0000313" key="2">
    <source>
        <dbReference type="Proteomes" id="UP000290572"/>
    </source>
</evidence>
<gene>
    <name evidence="1" type="ORF">ROHU_005941</name>
</gene>
<evidence type="ECO:0000313" key="1">
    <source>
        <dbReference type="EMBL" id="RXN25398.1"/>
    </source>
</evidence>
<organism evidence="1 2">
    <name type="scientific">Labeo rohita</name>
    <name type="common">Indian major carp</name>
    <name type="synonym">Cyprinus rohita</name>
    <dbReference type="NCBI Taxonomy" id="84645"/>
    <lineage>
        <taxon>Eukaryota</taxon>
        <taxon>Metazoa</taxon>
        <taxon>Chordata</taxon>
        <taxon>Craniata</taxon>
        <taxon>Vertebrata</taxon>
        <taxon>Euteleostomi</taxon>
        <taxon>Actinopterygii</taxon>
        <taxon>Neopterygii</taxon>
        <taxon>Teleostei</taxon>
        <taxon>Ostariophysi</taxon>
        <taxon>Cypriniformes</taxon>
        <taxon>Cyprinidae</taxon>
        <taxon>Labeoninae</taxon>
        <taxon>Labeonini</taxon>
        <taxon>Labeo</taxon>
    </lineage>
</organism>
<protein>
    <submittedName>
        <fullName evidence="1">Uncharacterized protein</fullName>
    </submittedName>
</protein>